<evidence type="ECO:0000313" key="2">
    <source>
        <dbReference type="EMBL" id="MBK1815151.1"/>
    </source>
</evidence>
<evidence type="ECO:0000256" key="1">
    <source>
        <dbReference type="SAM" id="Phobius"/>
    </source>
</evidence>
<dbReference type="EMBL" id="JAENIK010000005">
    <property type="protein sequence ID" value="MBK1815151.1"/>
    <property type="molecule type" value="Genomic_DNA"/>
</dbReference>
<feature type="transmembrane region" description="Helical" evidence="1">
    <location>
        <begin position="165"/>
        <end position="185"/>
    </location>
</feature>
<sequence>MGDSWKTAPDLFDLESIAADVRPLLEGGKGTTTFKSAVHIAISRNLLKPTYSKKVENSDVARNLFVRAMRHLEGVSNVERFRHLVKYSPPFGIEGLDVREDQTGPSGPESLTLFMEANRSDQIPDDVDLSRFVIDRKAKALLDKRKATTPVKQTPVKAREGPMQWVPLVSLLAVMFAGVAWALFGRETRAGSGRR</sequence>
<organism evidence="2 3">
    <name type="scientific">Luteolibacter yonseiensis</name>
    <dbReference type="NCBI Taxonomy" id="1144680"/>
    <lineage>
        <taxon>Bacteria</taxon>
        <taxon>Pseudomonadati</taxon>
        <taxon>Verrucomicrobiota</taxon>
        <taxon>Verrucomicrobiia</taxon>
        <taxon>Verrucomicrobiales</taxon>
        <taxon>Verrucomicrobiaceae</taxon>
        <taxon>Luteolibacter</taxon>
    </lineage>
</organism>
<accession>A0A934VAR6</accession>
<keyword evidence="3" id="KW-1185">Reference proteome</keyword>
<keyword evidence="1" id="KW-1133">Transmembrane helix</keyword>
<gene>
    <name evidence="2" type="ORF">JIN84_05980</name>
</gene>
<protein>
    <submittedName>
        <fullName evidence="2">Uncharacterized protein</fullName>
    </submittedName>
</protein>
<dbReference type="RefSeq" id="WP_200350121.1">
    <property type="nucleotide sequence ID" value="NZ_JAENIK010000005.1"/>
</dbReference>
<name>A0A934VAR6_9BACT</name>
<dbReference type="AlphaFoldDB" id="A0A934VAR6"/>
<comment type="caution">
    <text evidence="2">The sequence shown here is derived from an EMBL/GenBank/DDBJ whole genome shotgun (WGS) entry which is preliminary data.</text>
</comment>
<keyword evidence="1" id="KW-0812">Transmembrane</keyword>
<proteinExistence type="predicted"/>
<evidence type="ECO:0000313" key="3">
    <source>
        <dbReference type="Proteomes" id="UP000600139"/>
    </source>
</evidence>
<dbReference type="Proteomes" id="UP000600139">
    <property type="component" value="Unassembled WGS sequence"/>
</dbReference>
<reference evidence="2" key="1">
    <citation type="submission" date="2021-01" db="EMBL/GenBank/DDBJ databases">
        <title>Modified the classification status of verrucomicrobia.</title>
        <authorList>
            <person name="Feng X."/>
        </authorList>
    </citation>
    <scope>NUCLEOTIDE SEQUENCE</scope>
    <source>
        <strain evidence="2">JCM 18052</strain>
    </source>
</reference>
<keyword evidence="1" id="KW-0472">Membrane</keyword>